<protein>
    <recommendedName>
        <fullName evidence="4 17">NADH-ubiquinone oxidoreductase chain 2</fullName>
        <ecNumber evidence="3 17">7.1.1.2</ecNumber>
    </recommendedName>
</protein>
<keyword evidence="13 17" id="KW-0830">Ubiquinone</keyword>
<dbReference type="InterPro" id="IPR010933">
    <property type="entry name" value="NADH_DH_su2_C"/>
</dbReference>
<keyword evidence="15 17" id="KW-0472">Membrane</keyword>
<evidence type="ECO:0000256" key="13">
    <source>
        <dbReference type="ARBA" id="ARBA00023075"/>
    </source>
</evidence>
<evidence type="ECO:0000256" key="6">
    <source>
        <dbReference type="ARBA" id="ARBA00022660"/>
    </source>
</evidence>
<evidence type="ECO:0000256" key="5">
    <source>
        <dbReference type="ARBA" id="ARBA00022448"/>
    </source>
</evidence>
<evidence type="ECO:0000256" key="16">
    <source>
        <dbReference type="ARBA" id="ARBA00049551"/>
    </source>
</evidence>
<keyword evidence="8 17" id="KW-0999">Mitochondrion inner membrane</keyword>
<feature type="transmembrane region" description="Helical" evidence="17">
    <location>
        <begin position="151"/>
        <end position="171"/>
    </location>
</feature>
<evidence type="ECO:0000256" key="10">
    <source>
        <dbReference type="ARBA" id="ARBA00022982"/>
    </source>
</evidence>
<dbReference type="InterPro" id="IPR001750">
    <property type="entry name" value="ND/Mrp_TM"/>
</dbReference>
<comment type="subcellular location">
    <subcellularLocation>
        <location evidence="1 17">Mitochondrion inner membrane</location>
        <topology evidence="1 17">Multi-pass membrane protein</topology>
    </subcellularLocation>
</comment>
<evidence type="ECO:0000256" key="15">
    <source>
        <dbReference type="ARBA" id="ARBA00023136"/>
    </source>
</evidence>
<keyword evidence="14 17" id="KW-0496">Mitochondrion</keyword>
<feature type="transmembrane region" description="Helical" evidence="17">
    <location>
        <begin position="202"/>
        <end position="219"/>
    </location>
</feature>
<feature type="transmembrane region" description="Helical" evidence="17">
    <location>
        <begin position="178"/>
        <end position="196"/>
    </location>
</feature>
<proteinExistence type="inferred from homology"/>
<evidence type="ECO:0000256" key="3">
    <source>
        <dbReference type="ARBA" id="ARBA00012944"/>
    </source>
</evidence>
<evidence type="ECO:0000256" key="2">
    <source>
        <dbReference type="ARBA" id="ARBA00007012"/>
    </source>
</evidence>
<reference evidence="20" key="1">
    <citation type="journal article" date="2019" name="Genome Biol. Evol.">
        <title>Mitogenomics Reveals a Novel Genetic Code in Hemichordata.</title>
        <authorList>
            <person name="Li Y."/>
            <person name="Kocot K.M."/>
            <person name="Tassia M.G."/>
            <person name="Cannon J.T."/>
            <person name="Bernt M."/>
            <person name="Halanych K.M."/>
        </authorList>
    </citation>
    <scope>NUCLEOTIDE SEQUENCE</scope>
</reference>
<keyword evidence="12 17" id="KW-0520">NAD</keyword>
<comment type="function">
    <text evidence="17">Core subunit of the mitochondrial membrane respiratory chain NADH dehydrogenase (Complex I) which catalyzes electron transfer from NADH through the respiratory chain, using ubiquinone as an electron acceptor. Essential for the catalytic activity and assembly of complex I.</text>
</comment>
<feature type="domain" description="NADH:quinone oxidoreductase/Mrp antiporter transmembrane" evidence="18">
    <location>
        <begin position="23"/>
        <end position="289"/>
    </location>
</feature>
<dbReference type="Pfam" id="PF06444">
    <property type="entry name" value="NADH_dehy_S2_C"/>
    <property type="match status" value="1"/>
</dbReference>
<name>A0A3Q8HDX0_9BILA</name>
<keyword evidence="10 17" id="KW-0249">Electron transport</keyword>
<gene>
    <name evidence="20" type="primary">nad2</name>
</gene>
<dbReference type="GO" id="GO:0006120">
    <property type="term" value="P:mitochondrial electron transport, NADH to ubiquinone"/>
    <property type="evidence" value="ECO:0007669"/>
    <property type="project" value="InterPro"/>
</dbReference>
<dbReference type="EMBL" id="MH841935">
    <property type="protein sequence ID" value="AXY64122.1"/>
    <property type="molecule type" value="Genomic_DNA"/>
</dbReference>
<evidence type="ECO:0000256" key="14">
    <source>
        <dbReference type="ARBA" id="ARBA00023128"/>
    </source>
</evidence>
<evidence type="ECO:0000256" key="9">
    <source>
        <dbReference type="ARBA" id="ARBA00022967"/>
    </source>
</evidence>
<keyword evidence="11 17" id="KW-1133">Transmembrane helix</keyword>
<comment type="similarity">
    <text evidence="2 17">Belongs to the complex I subunit 2 family.</text>
</comment>
<dbReference type="EC" id="7.1.1.2" evidence="3 17"/>
<dbReference type="InterPro" id="IPR003917">
    <property type="entry name" value="NADH_UbQ_OxRdtase_chain2"/>
</dbReference>
<evidence type="ECO:0000256" key="4">
    <source>
        <dbReference type="ARBA" id="ARBA00021008"/>
    </source>
</evidence>
<evidence type="ECO:0000256" key="8">
    <source>
        <dbReference type="ARBA" id="ARBA00022792"/>
    </source>
</evidence>
<evidence type="ECO:0000256" key="12">
    <source>
        <dbReference type="ARBA" id="ARBA00023027"/>
    </source>
</evidence>
<keyword evidence="6 17" id="KW-0679">Respiratory chain</keyword>
<dbReference type="GO" id="GO:0008137">
    <property type="term" value="F:NADH dehydrogenase (ubiquinone) activity"/>
    <property type="evidence" value="ECO:0007669"/>
    <property type="project" value="UniProtKB-EC"/>
</dbReference>
<evidence type="ECO:0000256" key="7">
    <source>
        <dbReference type="ARBA" id="ARBA00022692"/>
    </source>
</evidence>
<dbReference type="Pfam" id="PF00361">
    <property type="entry name" value="Proton_antipo_M"/>
    <property type="match status" value="1"/>
</dbReference>
<evidence type="ECO:0000256" key="1">
    <source>
        <dbReference type="ARBA" id="ARBA00004448"/>
    </source>
</evidence>
<keyword evidence="5" id="KW-0813">Transport</keyword>
<evidence type="ECO:0000259" key="18">
    <source>
        <dbReference type="Pfam" id="PF00361"/>
    </source>
</evidence>
<dbReference type="AlphaFoldDB" id="A0A3Q8HDX0"/>
<evidence type="ECO:0000313" key="20">
    <source>
        <dbReference type="EMBL" id="AXY64122.1"/>
    </source>
</evidence>
<feature type="transmembrane region" description="Helical" evidence="17">
    <location>
        <begin position="96"/>
        <end position="115"/>
    </location>
</feature>
<dbReference type="PANTHER" id="PTHR46552:SF1">
    <property type="entry name" value="NADH-UBIQUINONE OXIDOREDUCTASE CHAIN 2"/>
    <property type="match status" value="1"/>
</dbReference>
<feature type="transmembrane region" description="Helical" evidence="17">
    <location>
        <begin position="57"/>
        <end position="76"/>
    </location>
</feature>
<evidence type="ECO:0000259" key="19">
    <source>
        <dbReference type="Pfam" id="PF06444"/>
    </source>
</evidence>
<accession>A0A3Q8HDX0</accession>
<geneLocation type="mitochondrion" evidence="20"/>
<dbReference type="InterPro" id="IPR050175">
    <property type="entry name" value="Complex_I_Subunit_2"/>
</dbReference>
<organism evidence="20">
    <name type="scientific">Stereobalanus canadensis</name>
    <dbReference type="NCBI Taxonomy" id="560612"/>
    <lineage>
        <taxon>Eukaryota</taxon>
        <taxon>Metazoa</taxon>
        <taxon>Hemichordata</taxon>
        <taxon>Enteropneusta</taxon>
        <taxon>Harrimaniidae</taxon>
        <taxon>Stereobalanus</taxon>
    </lineage>
</organism>
<dbReference type="PANTHER" id="PTHR46552">
    <property type="entry name" value="NADH-UBIQUINONE OXIDOREDUCTASE CHAIN 2"/>
    <property type="match status" value="1"/>
</dbReference>
<evidence type="ECO:0000256" key="11">
    <source>
        <dbReference type="ARBA" id="ARBA00022989"/>
    </source>
</evidence>
<evidence type="ECO:0000256" key="17">
    <source>
        <dbReference type="RuleBase" id="RU003403"/>
    </source>
</evidence>
<sequence length="350" mass="38739">MSPLLSTLFLSTVFSGTVVVLLSSHWFFIWVGLEINTLAFLPLMAKPSQPRSTEATTKYFLIQATASAFILLASLIQAHTTGSWATTETMTPLAEILFIFAIMVKMAVAPCHWWLPDVLQGVSLTTGLLMSTWQKLAPITILLTLNPTTPTMAFLLMGSLSVFVGGCGGLNQTQTRKLLAFSSISHMGWVLVIFPFWPQLTIFYLLIYFIITSSFMIMLQKNSSLSLQDLTKLINSNPWLAVALLIIMLSLGGLPPLTGFLAKWLVLQQLMFSNTFIITSVLLFSTLLSLFFYLRMAYMATLTLSPQHTLSILSWRTTTLSVKNNITLAVLLMSSTMGLIMAPTITPLIF</sequence>
<comment type="catalytic activity">
    <reaction evidence="16 17">
        <text>a ubiquinone + NADH + 5 H(+)(in) = a ubiquinol + NAD(+) + 4 H(+)(out)</text>
        <dbReference type="Rhea" id="RHEA:29091"/>
        <dbReference type="Rhea" id="RHEA-COMP:9565"/>
        <dbReference type="Rhea" id="RHEA-COMP:9566"/>
        <dbReference type="ChEBI" id="CHEBI:15378"/>
        <dbReference type="ChEBI" id="CHEBI:16389"/>
        <dbReference type="ChEBI" id="CHEBI:17976"/>
        <dbReference type="ChEBI" id="CHEBI:57540"/>
        <dbReference type="ChEBI" id="CHEBI:57945"/>
        <dbReference type="EC" id="7.1.1.2"/>
    </reaction>
</comment>
<feature type="transmembrane region" description="Helical" evidence="17">
    <location>
        <begin position="270"/>
        <end position="294"/>
    </location>
</feature>
<feature type="transmembrane region" description="Helical" evidence="17">
    <location>
        <begin position="326"/>
        <end position="349"/>
    </location>
</feature>
<keyword evidence="7 17" id="KW-0812">Transmembrane</keyword>
<keyword evidence="9 17" id="KW-1278">Translocase</keyword>
<feature type="domain" description="NADH dehydrogenase subunit 2 C-terminal" evidence="19">
    <location>
        <begin position="290"/>
        <end position="345"/>
    </location>
</feature>
<dbReference type="GO" id="GO:0005743">
    <property type="term" value="C:mitochondrial inner membrane"/>
    <property type="evidence" value="ECO:0007669"/>
    <property type="project" value="UniProtKB-SubCell"/>
</dbReference>
<dbReference type="PRINTS" id="PR01436">
    <property type="entry name" value="NADHDHGNASE2"/>
</dbReference>
<feature type="transmembrane region" description="Helical" evidence="17">
    <location>
        <begin position="239"/>
        <end position="258"/>
    </location>
</feature>